<dbReference type="EMBL" id="JASITI010000013">
    <property type="protein sequence ID" value="MDK9496559.1"/>
    <property type="molecule type" value="Genomic_DNA"/>
</dbReference>
<accession>A0ABT7GTG5</accession>
<evidence type="ECO:0000313" key="6">
    <source>
        <dbReference type="Proteomes" id="UP001223390"/>
    </source>
</evidence>
<dbReference type="InterPro" id="IPR057326">
    <property type="entry name" value="KR_dom"/>
</dbReference>
<feature type="domain" description="Ketoreductase" evidence="4">
    <location>
        <begin position="7"/>
        <end position="179"/>
    </location>
</feature>
<dbReference type="RefSeq" id="WP_125814045.1">
    <property type="nucleotide sequence ID" value="NZ_JASITI010000013.1"/>
</dbReference>
<keyword evidence="3" id="KW-0520">NAD</keyword>
<dbReference type="NCBIfam" id="NF005559">
    <property type="entry name" value="PRK07231.1"/>
    <property type="match status" value="1"/>
</dbReference>
<name>A0ABT7GTG5_9ACTN</name>
<gene>
    <name evidence="5" type="ORF">QEZ40_001141</name>
</gene>
<dbReference type="Gene3D" id="3.40.50.720">
    <property type="entry name" value="NAD(P)-binding Rossmann-like Domain"/>
    <property type="match status" value="1"/>
</dbReference>
<protein>
    <submittedName>
        <fullName evidence="5">SDR family NAD(P)-dependent oxidoreductase</fullName>
    </submittedName>
</protein>
<sequence>MGKLDGRVVVITGAARGQGEQEARLFAAEGARVLLGDVLDEQGAAVAKEIAAEAGADRVRYVRLDVSREEDWAAAVAAAKEAFGRVDGLVNNAGILRFNELASTPLEEFRQVVEVNQVGAFLGIKALAPEIGAAGGGTIVNTSSYTGLTGMAYVGAYAATKAAILGLTRVAALELAARNIRVNAMCPGAVDTPMANPGLLDPAGVTDEARDAMAELYKRVVPLGRVGRPEEIAKLALFLTGDDSSYITGQPFVVDGGWMAGVSIL</sequence>
<evidence type="ECO:0000256" key="1">
    <source>
        <dbReference type="ARBA" id="ARBA00006484"/>
    </source>
</evidence>
<reference evidence="5 6" key="1">
    <citation type="submission" date="2023-05" db="EMBL/GenBank/DDBJ databases">
        <title>Sequencing and Assembly of Streptomyces sp. NP73.</title>
        <authorList>
            <person name="Konwar A.N."/>
            <person name="Saikia K."/>
            <person name="Thakur D."/>
        </authorList>
    </citation>
    <scope>NUCLEOTIDE SEQUENCE [LARGE SCALE GENOMIC DNA]</scope>
    <source>
        <strain evidence="5 6">NP73</strain>
    </source>
</reference>
<dbReference type="PRINTS" id="PR00081">
    <property type="entry name" value="GDHRDH"/>
</dbReference>
<dbReference type="PROSITE" id="PS00061">
    <property type="entry name" value="ADH_SHORT"/>
    <property type="match status" value="1"/>
</dbReference>
<dbReference type="SUPFAM" id="SSF51735">
    <property type="entry name" value="NAD(P)-binding Rossmann-fold domains"/>
    <property type="match status" value="1"/>
</dbReference>
<dbReference type="InterPro" id="IPR020904">
    <property type="entry name" value="Sc_DH/Rdtase_CS"/>
</dbReference>
<proteinExistence type="inferred from homology"/>
<dbReference type="InterPro" id="IPR036291">
    <property type="entry name" value="NAD(P)-bd_dom_sf"/>
</dbReference>
<dbReference type="Pfam" id="PF13561">
    <property type="entry name" value="adh_short_C2"/>
    <property type="match status" value="1"/>
</dbReference>
<keyword evidence="2" id="KW-0560">Oxidoreductase</keyword>
<comment type="caution">
    <text evidence="5">The sequence shown here is derived from an EMBL/GenBank/DDBJ whole genome shotgun (WGS) entry which is preliminary data.</text>
</comment>
<dbReference type="Proteomes" id="UP001223390">
    <property type="component" value="Unassembled WGS sequence"/>
</dbReference>
<evidence type="ECO:0000256" key="2">
    <source>
        <dbReference type="ARBA" id="ARBA00023002"/>
    </source>
</evidence>
<organism evidence="5 6">
    <name type="scientific">Streptomyces katrae</name>
    <dbReference type="NCBI Taxonomy" id="68223"/>
    <lineage>
        <taxon>Bacteria</taxon>
        <taxon>Bacillati</taxon>
        <taxon>Actinomycetota</taxon>
        <taxon>Actinomycetes</taxon>
        <taxon>Kitasatosporales</taxon>
        <taxon>Streptomycetaceae</taxon>
        <taxon>Streptomyces</taxon>
    </lineage>
</organism>
<dbReference type="SMART" id="SM00822">
    <property type="entry name" value="PKS_KR"/>
    <property type="match status" value="1"/>
</dbReference>
<evidence type="ECO:0000313" key="5">
    <source>
        <dbReference type="EMBL" id="MDK9496559.1"/>
    </source>
</evidence>
<keyword evidence="6" id="KW-1185">Reference proteome</keyword>
<evidence type="ECO:0000256" key="3">
    <source>
        <dbReference type="ARBA" id="ARBA00023027"/>
    </source>
</evidence>
<evidence type="ECO:0000259" key="4">
    <source>
        <dbReference type="SMART" id="SM00822"/>
    </source>
</evidence>
<dbReference type="PANTHER" id="PTHR24321:SF8">
    <property type="entry name" value="ESTRADIOL 17-BETA-DEHYDROGENASE 8-RELATED"/>
    <property type="match status" value="1"/>
</dbReference>
<comment type="similarity">
    <text evidence="1">Belongs to the short-chain dehydrogenases/reductases (SDR) family.</text>
</comment>
<dbReference type="InterPro" id="IPR002347">
    <property type="entry name" value="SDR_fam"/>
</dbReference>
<dbReference type="PRINTS" id="PR00080">
    <property type="entry name" value="SDRFAMILY"/>
</dbReference>
<dbReference type="PANTHER" id="PTHR24321">
    <property type="entry name" value="DEHYDROGENASES, SHORT CHAIN"/>
    <property type="match status" value="1"/>
</dbReference>